<name>A0A484F971_COLOR</name>
<reference evidence="3" key="2">
    <citation type="journal article" date="2019" name="Mol. Plant Microbe Interact.">
        <title>Genome sequence resources for four phytopathogenic fungi from the Colletotrichum orbiculare species complex.</title>
        <authorList>
            <person name="Gan P."/>
            <person name="Tsushima A."/>
            <person name="Narusaka M."/>
            <person name="Narusaka Y."/>
            <person name="Takano Y."/>
            <person name="Kubo Y."/>
            <person name="Shirasu K."/>
        </authorList>
    </citation>
    <scope>GENOME REANNOTATION</scope>
    <source>
        <strain evidence="3">104-T / ATCC 96160 / CBS 514.97 / LARS 414 / MAFF 240422</strain>
    </source>
</reference>
<organism evidence="2 3">
    <name type="scientific">Colletotrichum orbiculare (strain 104-T / ATCC 96160 / CBS 514.97 / LARS 414 / MAFF 240422)</name>
    <name type="common">Cucumber anthracnose fungus</name>
    <name type="synonym">Colletotrichum lagenarium</name>
    <dbReference type="NCBI Taxonomy" id="1213857"/>
    <lineage>
        <taxon>Eukaryota</taxon>
        <taxon>Fungi</taxon>
        <taxon>Dikarya</taxon>
        <taxon>Ascomycota</taxon>
        <taxon>Pezizomycotina</taxon>
        <taxon>Sordariomycetes</taxon>
        <taxon>Hypocreomycetidae</taxon>
        <taxon>Glomerellales</taxon>
        <taxon>Glomerellaceae</taxon>
        <taxon>Colletotrichum</taxon>
        <taxon>Colletotrichum orbiculare species complex</taxon>
    </lineage>
</organism>
<sequence length="93" mass="10190">MLLSVTVAPDQRRDRAAKARSHPRKAVASSLYSVTLHTSAVSRLSSLVSLVSGLWCLSLASGLYNGWYRDDDDERDSDDVLSCENVTEFGADQ</sequence>
<evidence type="ECO:0000313" key="2">
    <source>
        <dbReference type="EMBL" id="TDZ14448.1"/>
    </source>
</evidence>
<keyword evidence="3" id="KW-1185">Reference proteome</keyword>
<protein>
    <submittedName>
        <fullName evidence="2">Uncharacterized protein</fullName>
    </submittedName>
</protein>
<dbReference type="AlphaFoldDB" id="A0A484F971"/>
<comment type="caution">
    <text evidence="2">The sequence shown here is derived from an EMBL/GenBank/DDBJ whole genome shotgun (WGS) entry which is preliminary data.</text>
</comment>
<evidence type="ECO:0000313" key="3">
    <source>
        <dbReference type="Proteomes" id="UP000014480"/>
    </source>
</evidence>
<reference evidence="3" key="1">
    <citation type="journal article" date="2013" name="New Phytol.">
        <title>Comparative genomic and transcriptomic analyses reveal the hemibiotrophic stage shift of Colletotrichum fungi.</title>
        <authorList>
            <person name="Gan P."/>
            <person name="Ikeda K."/>
            <person name="Irieda H."/>
            <person name="Narusaka M."/>
            <person name="O'Connell R.J."/>
            <person name="Narusaka Y."/>
            <person name="Takano Y."/>
            <person name="Kubo Y."/>
            <person name="Shirasu K."/>
        </authorList>
    </citation>
    <scope>NUCLEOTIDE SEQUENCE [LARGE SCALE GENOMIC DNA]</scope>
    <source>
        <strain evidence="3">104-T / ATCC 96160 / CBS 514.97 / LARS 414 / MAFF 240422</strain>
    </source>
</reference>
<proteinExistence type="predicted"/>
<feature type="region of interest" description="Disordered" evidence="1">
    <location>
        <begin position="1"/>
        <end position="22"/>
    </location>
</feature>
<accession>A0A484F971</accession>
<evidence type="ECO:0000256" key="1">
    <source>
        <dbReference type="SAM" id="MobiDB-lite"/>
    </source>
</evidence>
<gene>
    <name evidence="2" type="ORF">Cob_v012629</name>
</gene>
<dbReference type="EMBL" id="AMCV02000050">
    <property type="protein sequence ID" value="TDZ14448.1"/>
    <property type="molecule type" value="Genomic_DNA"/>
</dbReference>
<dbReference type="Proteomes" id="UP000014480">
    <property type="component" value="Unassembled WGS sequence"/>
</dbReference>